<protein>
    <submittedName>
        <fullName evidence="3">MOB3B kinase</fullName>
    </submittedName>
</protein>
<evidence type="ECO:0000256" key="2">
    <source>
        <dbReference type="SAM" id="MobiDB-lite"/>
    </source>
</evidence>
<dbReference type="Pfam" id="PF03637">
    <property type="entry name" value="Mob1_phocein"/>
    <property type="match status" value="1"/>
</dbReference>
<feature type="compositionally biased region" description="Basic and acidic residues" evidence="2">
    <location>
        <begin position="165"/>
        <end position="181"/>
    </location>
</feature>
<feature type="compositionally biased region" description="Polar residues" evidence="2">
    <location>
        <begin position="20"/>
        <end position="35"/>
    </location>
</feature>
<feature type="non-terminal residue" evidence="3">
    <location>
        <position position="1"/>
    </location>
</feature>
<name>A0A8X8BQ97_POLSE</name>
<sequence>MPRPLATTPDPHRVVENFISQGTLRETDGPSSTREAATKCPGGGTEEPMDDPLEHKQKGRPGRAWDPAVRHIGVPFPKNFIPICKKILCRLFRVFVHVYIHHFDRMILMGAEAHVNTCYKHFYYFGTEFSLLDRKELEPLHPLAATPSPNRAAVVDSMSHGATGKIEEESTARETAPKRPGEGIAMSMMAPLGRMRQRCPGRAWDPAVRHNLKLNAA</sequence>
<feature type="non-terminal residue" evidence="3">
    <location>
        <position position="217"/>
    </location>
</feature>
<dbReference type="Proteomes" id="UP000886611">
    <property type="component" value="Unassembled WGS sequence"/>
</dbReference>
<evidence type="ECO:0000313" key="3">
    <source>
        <dbReference type="EMBL" id="KAG2466438.1"/>
    </source>
</evidence>
<dbReference type="EMBL" id="JAATIS010001241">
    <property type="protein sequence ID" value="KAG2466438.1"/>
    <property type="molecule type" value="Genomic_DNA"/>
</dbReference>
<dbReference type="GO" id="GO:0016301">
    <property type="term" value="F:kinase activity"/>
    <property type="evidence" value="ECO:0007669"/>
    <property type="project" value="UniProtKB-KW"/>
</dbReference>
<comment type="caution">
    <text evidence="3">The sequence shown here is derived from an EMBL/GenBank/DDBJ whole genome shotgun (WGS) entry which is preliminary data.</text>
</comment>
<dbReference type="PANTHER" id="PTHR22599">
    <property type="entry name" value="MPS ONE BINDER KINASE ACTIVATOR-LIKE MOB"/>
    <property type="match status" value="1"/>
</dbReference>
<proteinExistence type="predicted"/>
<dbReference type="Gene3D" id="1.20.140.30">
    <property type="entry name" value="MOB kinase activator"/>
    <property type="match status" value="1"/>
</dbReference>
<gene>
    <name evidence="3" type="primary">Mob3b</name>
    <name evidence="3" type="ORF">GTO96_0021003</name>
</gene>
<feature type="binding site" evidence="1">
    <location>
        <position position="102"/>
    </location>
    <ligand>
        <name>Zn(2+)</name>
        <dbReference type="ChEBI" id="CHEBI:29105"/>
    </ligand>
</feature>
<keyword evidence="4" id="KW-1185">Reference proteome</keyword>
<evidence type="ECO:0000256" key="1">
    <source>
        <dbReference type="PIRSR" id="PIRSR605301-1"/>
    </source>
</evidence>
<dbReference type="InterPro" id="IPR005301">
    <property type="entry name" value="MOB_kinase_act_fam"/>
</dbReference>
<dbReference type="AlphaFoldDB" id="A0A8X8BQ97"/>
<keyword evidence="1" id="KW-0862">Zinc</keyword>
<feature type="region of interest" description="Disordered" evidence="2">
    <location>
        <begin position="20"/>
        <end position="64"/>
    </location>
</feature>
<feature type="region of interest" description="Disordered" evidence="2">
    <location>
        <begin position="162"/>
        <end position="183"/>
    </location>
</feature>
<dbReference type="InterPro" id="IPR036703">
    <property type="entry name" value="MOB_kinase_act_sf"/>
</dbReference>
<dbReference type="SMART" id="SM01388">
    <property type="entry name" value="Mob1_phocein"/>
    <property type="match status" value="1"/>
</dbReference>
<keyword evidence="1" id="KW-0479">Metal-binding</keyword>
<reference evidence="3 4" key="1">
    <citation type="journal article" date="2021" name="Cell">
        <title>Tracing the genetic footprints of vertebrate landing in non-teleost ray-finned fishes.</title>
        <authorList>
            <person name="Bi X."/>
            <person name="Wang K."/>
            <person name="Yang L."/>
            <person name="Pan H."/>
            <person name="Jiang H."/>
            <person name="Wei Q."/>
            <person name="Fang M."/>
            <person name="Yu H."/>
            <person name="Zhu C."/>
            <person name="Cai Y."/>
            <person name="He Y."/>
            <person name="Gan X."/>
            <person name="Zeng H."/>
            <person name="Yu D."/>
            <person name="Zhu Y."/>
            <person name="Jiang H."/>
            <person name="Qiu Q."/>
            <person name="Yang H."/>
            <person name="Zhang Y.E."/>
            <person name="Wang W."/>
            <person name="Zhu M."/>
            <person name="He S."/>
            <person name="Zhang G."/>
        </authorList>
    </citation>
    <scope>NUCLEOTIDE SEQUENCE [LARGE SCALE GENOMIC DNA]</scope>
    <source>
        <strain evidence="3">Bchr_013</strain>
    </source>
</reference>
<organism evidence="3 4">
    <name type="scientific">Polypterus senegalus</name>
    <name type="common">Senegal bichir</name>
    <dbReference type="NCBI Taxonomy" id="55291"/>
    <lineage>
        <taxon>Eukaryota</taxon>
        <taxon>Metazoa</taxon>
        <taxon>Chordata</taxon>
        <taxon>Craniata</taxon>
        <taxon>Vertebrata</taxon>
        <taxon>Euteleostomi</taxon>
        <taxon>Actinopterygii</taxon>
        <taxon>Polypteriformes</taxon>
        <taxon>Polypteridae</taxon>
        <taxon>Polypterus</taxon>
    </lineage>
</organism>
<keyword evidence="3" id="KW-0808">Transferase</keyword>
<accession>A0A8X8BQ97</accession>
<evidence type="ECO:0000313" key="4">
    <source>
        <dbReference type="Proteomes" id="UP000886611"/>
    </source>
</evidence>
<dbReference type="SUPFAM" id="SSF101152">
    <property type="entry name" value="Mob1/phocein"/>
    <property type="match status" value="1"/>
</dbReference>
<keyword evidence="3" id="KW-0418">Kinase</keyword>
<feature type="binding site" evidence="1">
    <location>
        <position position="97"/>
    </location>
    <ligand>
        <name>Zn(2+)</name>
        <dbReference type="ChEBI" id="CHEBI:29105"/>
    </ligand>
</feature>